<accession>A0ABS7UE68</accession>
<protein>
    <recommendedName>
        <fullName evidence="3">Spy/CpxP family protein refolding chaperone</fullName>
    </recommendedName>
</protein>
<dbReference type="EMBL" id="JAIQZJ010000007">
    <property type="protein sequence ID" value="MBZ5739115.1"/>
    <property type="molecule type" value="Genomic_DNA"/>
</dbReference>
<sequence>MGLITSIAAVTTGVVATGATLAGAHATTTSTPQADAPTIACGAVWDRLPDALQDDLAALRGLSPAERTKAVRAIRKDALAGEYGDRVQSIAERRVGHRAEVWKRLPADLRHDLREARQADPADRAAAVDEIRTNALAGEYGDRVQTIAERLADRRDACGTA</sequence>
<evidence type="ECO:0000313" key="2">
    <source>
        <dbReference type="Proteomes" id="UP000780875"/>
    </source>
</evidence>
<dbReference type="RefSeq" id="WP_224123488.1">
    <property type="nucleotide sequence ID" value="NZ_JAIQZJ010000007.1"/>
</dbReference>
<keyword evidence="2" id="KW-1185">Reference proteome</keyword>
<reference evidence="1 2" key="1">
    <citation type="submission" date="2021-09" db="EMBL/GenBank/DDBJ databases">
        <title>Whole genome sequence of Nocardioides sp. GBK3QG-3.</title>
        <authorList>
            <person name="Tuo L."/>
        </authorList>
    </citation>
    <scope>NUCLEOTIDE SEQUENCE [LARGE SCALE GENOMIC DNA]</scope>
    <source>
        <strain evidence="1 2">GBK3QG-3</strain>
    </source>
</reference>
<dbReference type="Proteomes" id="UP000780875">
    <property type="component" value="Unassembled WGS sequence"/>
</dbReference>
<comment type="caution">
    <text evidence="1">The sequence shown here is derived from an EMBL/GenBank/DDBJ whole genome shotgun (WGS) entry which is preliminary data.</text>
</comment>
<evidence type="ECO:0008006" key="3">
    <source>
        <dbReference type="Google" id="ProtNLM"/>
    </source>
</evidence>
<evidence type="ECO:0000313" key="1">
    <source>
        <dbReference type="EMBL" id="MBZ5739115.1"/>
    </source>
</evidence>
<name>A0ABS7UE68_9ACTN</name>
<proteinExistence type="predicted"/>
<gene>
    <name evidence="1" type="ORF">K8U61_13150</name>
</gene>
<organism evidence="1 2">
    <name type="scientific">Nocardioides mangrovi</name>
    <dbReference type="NCBI Taxonomy" id="2874580"/>
    <lineage>
        <taxon>Bacteria</taxon>
        <taxon>Bacillati</taxon>
        <taxon>Actinomycetota</taxon>
        <taxon>Actinomycetes</taxon>
        <taxon>Propionibacteriales</taxon>
        <taxon>Nocardioidaceae</taxon>
        <taxon>Nocardioides</taxon>
    </lineage>
</organism>